<sequence>MHNYRISSLSTLVDEKSGALSSLLTKFNQLKGDFEYNLTLISGRDDELRRYEGYIADAHGIVKAKDGEIKALQQALAEGDVRRRNDVASATQDTDFYKGKCADLQRGGEEERLKTERERDALVRQLEEIRRDAMKQAQDREEDMELQRRSVTATFDEVLRTRDLEARRVAEDLRAQLRDGQNRLGDAAGVVDALRAKEVEVRAAGERDRAAAEEAERALRQTRYQCEDSLRLGAQKLAEATAEAAALRDANAGMAGEYEAKMAELLKSLHDVEKAFVTQKTRYEEAAARAESAHLETVSKMSSNHQSSANALESKLASATERADQLQSQQHDLRADYENQISGLQTKLRAAETSSLTSLAAAENQLRDANGKAYALGAELDAEKTKASRLQASVSELTDTVTQLRADLSSEGQHTESARSTAKERIFSIQREHERAVDKLELEWSEKQRAACADRDRCLAEKRVLEEKFREAEDENVRLRSDVHAAKLRMRFGETTQPQNPARAQPSPMFSEDMGPATPLVLDSMESEPNPFLQRDPAEGELAAENERLKNMVGMMRKEMEELTQQLLASPGKADGAPGTPAAPSPAALQALEQQLVHAREYVAVLQNSASTPTDELNLLRRHVQDISASMDSLRRENDQLKGSNKHLRSQTVELERQLSVFDSSMKAHGNPSDETLVAEKKVKELESKLQDTSSELKSIMSDRNRLLDLSNKLKVDLMRASPKKEPPAAGLYSSSSNDPASRQLAEALRQTEESISNKYESKISSIEESLKQLSAHNQSVRGELEKWGSPSTAHMHIPRSPVPPPHTGAPGISWEDDSAQNARLLDARRALLKAKEDLGRVIPGGAGMGPGEWGEYGSGVPIGVAGGAIGGGDVGIGGGYQRPPPARAGAGAISGRATDSQREAKERLAKTQRRRLELMSERRKVRHWGIGDDEEGGDDI</sequence>
<feature type="region of interest" description="Disordered" evidence="2">
    <location>
        <begin position="877"/>
        <end position="913"/>
    </location>
</feature>
<keyword evidence="4" id="KW-1185">Reference proteome</keyword>
<comment type="caution">
    <text evidence="3">The sequence shown here is derived from an EMBL/GenBank/DDBJ whole genome shotgun (WGS) entry which is preliminary data.</text>
</comment>
<organism evidence="3 4">
    <name type="scientific">Tetraparma gracilis</name>
    <dbReference type="NCBI Taxonomy" id="2962635"/>
    <lineage>
        <taxon>Eukaryota</taxon>
        <taxon>Sar</taxon>
        <taxon>Stramenopiles</taxon>
        <taxon>Ochrophyta</taxon>
        <taxon>Bolidophyceae</taxon>
        <taxon>Parmales</taxon>
        <taxon>Triparmaceae</taxon>
        <taxon>Tetraparma</taxon>
    </lineage>
</organism>
<dbReference type="Gene3D" id="1.10.287.1490">
    <property type="match status" value="1"/>
</dbReference>
<dbReference type="PANTHER" id="PTHR46725:SF1">
    <property type="entry name" value="COILED-COIL DOMAIN-CONTAINING PROTEIN 57"/>
    <property type="match status" value="1"/>
</dbReference>
<dbReference type="EMBL" id="BRYB01006193">
    <property type="protein sequence ID" value="GMI51574.1"/>
    <property type="molecule type" value="Genomic_DNA"/>
</dbReference>
<feature type="coiled-coil region" evidence="1">
    <location>
        <begin position="112"/>
        <end position="154"/>
    </location>
</feature>
<feature type="region of interest" description="Disordered" evidence="2">
    <location>
        <begin position="788"/>
        <end position="816"/>
    </location>
</feature>
<evidence type="ECO:0000313" key="4">
    <source>
        <dbReference type="Proteomes" id="UP001165060"/>
    </source>
</evidence>
<dbReference type="PANTHER" id="PTHR46725">
    <property type="entry name" value="COILED-COIL DOMAIN-CONTAINING PROTEIN 57"/>
    <property type="match status" value="1"/>
</dbReference>
<gene>
    <name evidence="3" type="ORF">TeGR_g2945</name>
</gene>
<evidence type="ECO:0000313" key="3">
    <source>
        <dbReference type="EMBL" id="GMI51574.1"/>
    </source>
</evidence>
<feature type="coiled-coil region" evidence="1">
    <location>
        <begin position="455"/>
        <end position="489"/>
    </location>
</feature>
<feature type="region of interest" description="Disordered" evidence="2">
    <location>
        <begin position="722"/>
        <end position="754"/>
    </location>
</feature>
<dbReference type="Proteomes" id="UP001165060">
    <property type="component" value="Unassembled WGS sequence"/>
</dbReference>
<accession>A0ABQ6N9A0</accession>
<protein>
    <submittedName>
        <fullName evidence="3">Uncharacterized protein</fullName>
    </submittedName>
</protein>
<name>A0ABQ6N9A0_9STRA</name>
<feature type="region of interest" description="Disordered" evidence="2">
    <location>
        <begin position="295"/>
        <end position="330"/>
    </location>
</feature>
<feature type="compositionally biased region" description="Polar residues" evidence="2">
    <location>
        <begin position="299"/>
        <end position="311"/>
    </location>
</feature>
<feature type="compositionally biased region" description="Low complexity" evidence="2">
    <location>
        <begin position="888"/>
        <end position="898"/>
    </location>
</feature>
<evidence type="ECO:0000256" key="2">
    <source>
        <dbReference type="SAM" id="MobiDB-lite"/>
    </source>
</evidence>
<evidence type="ECO:0000256" key="1">
    <source>
        <dbReference type="SAM" id="Coils"/>
    </source>
</evidence>
<reference evidence="3 4" key="1">
    <citation type="journal article" date="2023" name="Commun. Biol.">
        <title>Genome analysis of Parmales, the sister group of diatoms, reveals the evolutionary specialization of diatoms from phago-mixotrophs to photoautotrophs.</title>
        <authorList>
            <person name="Ban H."/>
            <person name="Sato S."/>
            <person name="Yoshikawa S."/>
            <person name="Yamada K."/>
            <person name="Nakamura Y."/>
            <person name="Ichinomiya M."/>
            <person name="Sato N."/>
            <person name="Blanc-Mathieu R."/>
            <person name="Endo H."/>
            <person name="Kuwata A."/>
            <person name="Ogata H."/>
        </authorList>
    </citation>
    <scope>NUCLEOTIDE SEQUENCE [LARGE SCALE GENOMIC DNA]</scope>
</reference>
<keyword evidence="1" id="KW-0175">Coiled coil</keyword>
<dbReference type="InterPro" id="IPR042481">
    <property type="entry name" value="CCDC57"/>
</dbReference>
<feature type="compositionally biased region" description="Basic and acidic residues" evidence="2">
    <location>
        <begin position="900"/>
        <end position="913"/>
    </location>
</feature>
<feature type="coiled-coil region" evidence="1">
    <location>
        <begin position="546"/>
        <end position="703"/>
    </location>
</feature>
<proteinExistence type="predicted"/>